<feature type="region of interest" description="Disordered" evidence="3">
    <location>
        <begin position="405"/>
        <end position="482"/>
    </location>
</feature>
<proteinExistence type="inferred from homology"/>
<dbReference type="InterPro" id="IPR011993">
    <property type="entry name" value="PH-like_dom_sf"/>
</dbReference>
<dbReference type="GO" id="GO:0005737">
    <property type="term" value="C:cytoplasm"/>
    <property type="evidence" value="ECO:0007669"/>
    <property type="project" value="TreeGrafter"/>
</dbReference>
<keyword evidence="5" id="KW-1185">Reference proteome</keyword>
<dbReference type="RefSeq" id="XP_020861137.1">
    <property type="nucleotide sequence ID" value="XM_021005478.1"/>
</dbReference>
<dbReference type="FunCoup" id="A0A6P5LRN4">
    <property type="interactions" value="1629"/>
</dbReference>
<sequence length="482" mass="51429">MDGAAMDGAAMEGPLFVQSQRFGAKVKWKKTWAVLYPSSPNGVARLEFFEHKGSGSGSGWGGSRRLDCRVIRLSDCVSVAPVALDSPPGPGTSVFRLDTAQRSHLLAAEGPASVAWVQILCQTAFPKGCWSLAPGESSSGPSSMEMQENSLYSPHGQGSEFWVTIQKTEASEHCGLQGHYLLRVEADGLSLLVLGGQGQKKEPLLSWPYTLLRRYGRDRAMFSFEAGRRCSSGPGTFTFQTSQGNDIFQAVEAAIQRQKAQAGIIAGAGPSLDQQCPGSSEVGMAGAASHGLEDPHENGPALYSEPLDALRSLPDSSSDPLYSDPVDSSGQRTGPGAGVGSPLYWGLFEQVQQQLKDTKLGGAKKEPIYDEPEGQSPAPPPGLYDKPQEPRDAWCQRARVQDEGYELPYNPATDDYAVPPPRNLKPIPPPKPQMLPSSNSPSSLGLPVYSRVQKGAAAKGWGQGMPEGGSQIRTGMRSEGPM</sequence>
<dbReference type="Gene3D" id="2.30.29.30">
    <property type="entry name" value="Pleckstrin-homology domain (PH domain)/Phosphotyrosine-binding domain (PTB)"/>
    <property type="match status" value="2"/>
</dbReference>
<dbReference type="SMART" id="SM01244">
    <property type="entry name" value="IRS"/>
    <property type="match status" value="1"/>
</dbReference>
<dbReference type="SMART" id="SM00310">
    <property type="entry name" value="PTBI"/>
    <property type="match status" value="1"/>
</dbReference>
<feature type="domain" description="IRS-type PTB" evidence="4">
    <location>
        <begin position="157"/>
        <end position="265"/>
    </location>
</feature>
<feature type="compositionally biased region" description="Low complexity" evidence="3">
    <location>
        <begin position="306"/>
        <end position="329"/>
    </location>
</feature>
<keyword evidence="2" id="KW-0597">Phosphoprotein</keyword>
<evidence type="ECO:0000256" key="2">
    <source>
        <dbReference type="ARBA" id="ARBA00022553"/>
    </source>
</evidence>
<dbReference type="InterPro" id="IPR037751">
    <property type="entry name" value="Dok1/2/3_PTB"/>
</dbReference>
<dbReference type="SUPFAM" id="SSF50729">
    <property type="entry name" value="PH domain-like"/>
    <property type="match status" value="2"/>
</dbReference>
<feature type="compositionally biased region" description="Low complexity" evidence="3">
    <location>
        <begin position="434"/>
        <end position="460"/>
    </location>
</feature>
<evidence type="ECO:0000313" key="5">
    <source>
        <dbReference type="Proteomes" id="UP000515140"/>
    </source>
</evidence>
<dbReference type="GO" id="GO:0007265">
    <property type="term" value="P:Ras protein signal transduction"/>
    <property type="evidence" value="ECO:0007669"/>
    <property type="project" value="TreeGrafter"/>
</dbReference>
<comment type="similarity">
    <text evidence="1">Belongs to the DOK family. Type A subfamily.</text>
</comment>
<dbReference type="InterPro" id="IPR050996">
    <property type="entry name" value="Docking_Protein_DOK"/>
</dbReference>
<dbReference type="CTD" id="1796"/>
<organism evidence="5 6">
    <name type="scientific">Phascolarctos cinereus</name>
    <name type="common">Koala</name>
    <dbReference type="NCBI Taxonomy" id="38626"/>
    <lineage>
        <taxon>Eukaryota</taxon>
        <taxon>Metazoa</taxon>
        <taxon>Chordata</taxon>
        <taxon>Craniata</taxon>
        <taxon>Vertebrata</taxon>
        <taxon>Euteleostomi</taxon>
        <taxon>Mammalia</taxon>
        <taxon>Metatheria</taxon>
        <taxon>Diprotodontia</taxon>
        <taxon>Phascolarctidae</taxon>
        <taxon>Phascolarctos</taxon>
    </lineage>
</organism>
<dbReference type="InterPro" id="IPR002404">
    <property type="entry name" value="IRS_PTB"/>
</dbReference>
<dbReference type="Pfam" id="PF02174">
    <property type="entry name" value="IRS"/>
    <property type="match status" value="1"/>
</dbReference>
<accession>A0A6P5LRN4</accession>
<evidence type="ECO:0000256" key="3">
    <source>
        <dbReference type="SAM" id="MobiDB-lite"/>
    </source>
</evidence>
<dbReference type="InParanoid" id="A0A6P5LRN4"/>
<dbReference type="GO" id="GO:0043410">
    <property type="term" value="P:positive regulation of MAPK cascade"/>
    <property type="evidence" value="ECO:0007669"/>
    <property type="project" value="TreeGrafter"/>
</dbReference>
<dbReference type="PANTHER" id="PTHR21258:SF46">
    <property type="entry name" value="DOCKING PROTEIN 1"/>
    <property type="match status" value="1"/>
</dbReference>
<dbReference type="PANTHER" id="PTHR21258">
    <property type="entry name" value="DOCKING PROTEIN RELATED"/>
    <property type="match status" value="1"/>
</dbReference>
<dbReference type="FunFam" id="2.30.29.30:FF:000246">
    <property type="entry name" value="Docking protein 1"/>
    <property type="match status" value="1"/>
</dbReference>
<feature type="compositionally biased region" description="Pro residues" evidence="3">
    <location>
        <begin position="418"/>
        <end position="433"/>
    </location>
</feature>
<reference evidence="6" key="1">
    <citation type="submission" date="2025-08" db="UniProtKB">
        <authorList>
            <consortium name="RefSeq"/>
        </authorList>
    </citation>
    <scope>IDENTIFICATION</scope>
    <source>
        <tissue evidence="6">Spleen</tissue>
    </source>
</reference>
<dbReference type="Proteomes" id="UP000515140">
    <property type="component" value="Unplaced"/>
</dbReference>
<dbReference type="KEGG" id="pcw:110221088"/>
<dbReference type="SMART" id="SM00233">
    <property type="entry name" value="PH"/>
    <property type="match status" value="1"/>
</dbReference>
<dbReference type="PROSITE" id="PS51064">
    <property type="entry name" value="IRS_PTB"/>
    <property type="match status" value="1"/>
</dbReference>
<dbReference type="CDD" id="cd01203">
    <property type="entry name" value="PTB_DOK1_DOK2_DOK3"/>
    <property type="match status" value="1"/>
</dbReference>
<protein>
    <submittedName>
        <fullName evidence="6">Docking protein 1 isoform X1</fullName>
    </submittedName>
</protein>
<dbReference type="GeneID" id="110221088"/>
<evidence type="ECO:0000256" key="1">
    <source>
        <dbReference type="ARBA" id="ARBA00010955"/>
    </source>
</evidence>
<dbReference type="AlphaFoldDB" id="A0A6P5LRN4"/>
<evidence type="ECO:0000313" key="6">
    <source>
        <dbReference type="RefSeq" id="XP_020861137.1"/>
    </source>
</evidence>
<feature type="region of interest" description="Disordered" evidence="3">
    <location>
        <begin position="271"/>
        <end position="338"/>
    </location>
</feature>
<dbReference type="GO" id="GO:0007169">
    <property type="term" value="P:cell surface receptor protein tyrosine kinase signaling pathway"/>
    <property type="evidence" value="ECO:0007669"/>
    <property type="project" value="TreeGrafter"/>
</dbReference>
<gene>
    <name evidence="6" type="primary">DOK1</name>
</gene>
<name>A0A6P5LRN4_PHACI</name>
<dbReference type="InterPro" id="IPR001849">
    <property type="entry name" value="PH_domain"/>
</dbReference>
<dbReference type="Pfam" id="PF00169">
    <property type="entry name" value="PH"/>
    <property type="match status" value="1"/>
</dbReference>
<feature type="region of interest" description="Disordered" evidence="3">
    <location>
        <begin position="364"/>
        <end position="391"/>
    </location>
</feature>
<evidence type="ECO:0000259" key="4">
    <source>
        <dbReference type="PROSITE" id="PS51064"/>
    </source>
</evidence>